<evidence type="ECO:0000256" key="1">
    <source>
        <dbReference type="SAM" id="MobiDB-lite"/>
    </source>
</evidence>
<proteinExistence type="predicted"/>
<reference evidence="2 3" key="1">
    <citation type="submission" date="2020-08" db="EMBL/GenBank/DDBJ databases">
        <title>The Agave Microbiome: Exploring the role of microbial communities in plant adaptations to desert environments.</title>
        <authorList>
            <person name="Partida-Martinez L.P."/>
        </authorList>
    </citation>
    <scope>NUCLEOTIDE SEQUENCE [LARGE SCALE GENOMIC DNA]</scope>
    <source>
        <strain evidence="2 3">RAS26</strain>
    </source>
</reference>
<feature type="compositionally biased region" description="Low complexity" evidence="1">
    <location>
        <begin position="1"/>
        <end position="27"/>
    </location>
</feature>
<dbReference type="Gene3D" id="3.20.20.30">
    <property type="entry name" value="Luciferase-like domain"/>
    <property type="match status" value="1"/>
</dbReference>
<dbReference type="GO" id="GO:0016705">
    <property type="term" value="F:oxidoreductase activity, acting on paired donors, with incorporation or reduction of molecular oxygen"/>
    <property type="evidence" value="ECO:0007669"/>
    <property type="project" value="InterPro"/>
</dbReference>
<sequence length="210" mass="21155">MSTPTALDGAAALDRAPAAGRGPATDPSAPTQSAAGAPADLRTVPDAARHVTVAVAAPGDDRPHAGDPVAFRPTSGVALALAAARADAVHLSFSAQVPTVAAMAELVEQLEDEIAAVGRERAGVRIVLDLDVLPTPDADVARRKRSYLEHLDALAGLTWKPSATRVVAAPEAVVGAAVDLARRVGVDGVVLVPLADGPGVDHLRALAPVA</sequence>
<dbReference type="SUPFAM" id="SSF51679">
    <property type="entry name" value="Bacterial luciferase-like"/>
    <property type="match status" value="1"/>
</dbReference>
<feature type="region of interest" description="Disordered" evidence="1">
    <location>
        <begin position="1"/>
        <end position="37"/>
    </location>
</feature>
<evidence type="ECO:0000313" key="3">
    <source>
        <dbReference type="Proteomes" id="UP000518206"/>
    </source>
</evidence>
<reference evidence="2 3" key="2">
    <citation type="submission" date="2020-08" db="EMBL/GenBank/DDBJ databases">
        <authorList>
            <person name="Partida-Martinez L."/>
            <person name="Huntemann M."/>
            <person name="Clum A."/>
            <person name="Wang J."/>
            <person name="Palaniappan K."/>
            <person name="Ritter S."/>
            <person name="Chen I.-M."/>
            <person name="Stamatis D."/>
            <person name="Reddy T."/>
            <person name="O'Malley R."/>
            <person name="Daum C."/>
            <person name="Shapiro N."/>
            <person name="Ivanova N."/>
            <person name="Kyrpides N."/>
            <person name="Woyke T."/>
        </authorList>
    </citation>
    <scope>NUCLEOTIDE SEQUENCE [LARGE SCALE GENOMIC DNA]</scope>
    <source>
        <strain evidence="2 3">RAS26</strain>
    </source>
</reference>
<dbReference type="InterPro" id="IPR036661">
    <property type="entry name" value="Luciferase-like_sf"/>
</dbReference>
<evidence type="ECO:0000313" key="2">
    <source>
        <dbReference type="EMBL" id="MBB2925455.1"/>
    </source>
</evidence>
<protein>
    <recommendedName>
        <fullName evidence="4">Luciferase-like domain-containing protein</fullName>
    </recommendedName>
</protein>
<evidence type="ECO:0008006" key="4">
    <source>
        <dbReference type="Google" id="ProtNLM"/>
    </source>
</evidence>
<dbReference type="RefSeq" id="WP_183298167.1">
    <property type="nucleotide sequence ID" value="NZ_JACHVX010000010.1"/>
</dbReference>
<name>A0A7W4UJU1_9CELL</name>
<organism evidence="2 3">
    <name type="scientific">Cellulomonas cellasea</name>
    <dbReference type="NCBI Taxonomy" id="43670"/>
    <lineage>
        <taxon>Bacteria</taxon>
        <taxon>Bacillati</taxon>
        <taxon>Actinomycetota</taxon>
        <taxon>Actinomycetes</taxon>
        <taxon>Micrococcales</taxon>
        <taxon>Cellulomonadaceae</taxon>
        <taxon>Cellulomonas</taxon>
    </lineage>
</organism>
<dbReference type="AlphaFoldDB" id="A0A7W4UJU1"/>
<gene>
    <name evidence="2" type="ORF">FHR80_004399</name>
</gene>
<dbReference type="EMBL" id="JACHVX010000010">
    <property type="protein sequence ID" value="MBB2925455.1"/>
    <property type="molecule type" value="Genomic_DNA"/>
</dbReference>
<comment type="caution">
    <text evidence="2">The sequence shown here is derived from an EMBL/GenBank/DDBJ whole genome shotgun (WGS) entry which is preliminary data.</text>
</comment>
<dbReference type="Proteomes" id="UP000518206">
    <property type="component" value="Unassembled WGS sequence"/>
</dbReference>
<accession>A0A7W4UJU1</accession>